<proteinExistence type="predicted"/>
<dbReference type="Proteomes" id="UP001597380">
    <property type="component" value="Unassembled WGS sequence"/>
</dbReference>
<dbReference type="RefSeq" id="WP_345339796.1">
    <property type="nucleotide sequence ID" value="NZ_BAABLI010000011.1"/>
</dbReference>
<protein>
    <submittedName>
        <fullName evidence="1">DUF6482 family protein</fullName>
    </submittedName>
</protein>
<accession>A0ABW4XMZ3</accession>
<keyword evidence="2" id="KW-1185">Reference proteome</keyword>
<name>A0ABW4XMZ3_9GAMM</name>
<dbReference type="EMBL" id="JBHUHT010000014">
    <property type="protein sequence ID" value="MFD2096906.1"/>
    <property type="molecule type" value="Genomic_DNA"/>
</dbReference>
<dbReference type="InterPro" id="IPR045508">
    <property type="entry name" value="DUF6482"/>
</dbReference>
<sequence>MQHSLDELDQVSRIDKLELHSLEGGWYQAEFDCHQGRSRLVTDQGRPIHFQSIESAKEALNGVEIQKATLVFKSAYDEMIGTDSANGPIELPLIW</sequence>
<organism evidence="1 2">
    <name type="scientific">Corallincola platygyrae</name>
    <dbReference type="NCBI Taxonomy" id="1193278"/>
    <lineage>
        <taxon>Bacteria</taxon>
        <taxon>Pseudomonadati</taxon>
        <taxon>Pseudomonadota</taxon>
        <taxon>Gammaproteobacteria</taxon>
        <taxon>Alteromonadales</taxon>
        <taxon>Psychromonadaceae</taxon>
        <taxon>Corallincola</taxon>
    </lineage>
</organism>
<reference evidence="2" key="1">
    <citation type="journal article" date="2019" name="Int. J. Syst. Evol. Microbiol.">
        <title>The Global Catalogue of Microorganisms (GCM) 10K type strain sequencing project: providing services to taxonomists for standard genome sequencing and annotation.</title>
        <authorList>
            <consortium name="The Broad Institute Genomics Platform"/>
            <consortium name="The Broad Institute Genome Sequencing Center for Infectious Disease"/>
            <person name="Wu L."/>
            <person name="Ma J."/>
        </authorList>
    </citation>
    <scope>NUCLEOTIDE SEQUENCE [LARGE SCALE GENOMIC DNA]</scope>
    <source>
        <strain evidence="2">CGMCC 1.10992</strain>
    </source>
</reference>
<evidence type="ECO:0000313" key="1">
    <source>
        <dbReference type="EMBL" id="MFD2096906.1"/>
    </source>
</evidence>
<comment type="caution">
    <text evidence="1">The sequence shown here is derived from an EMBL/GenBank/DDBJ whole genome shotgun (WGS) entry which is preliminary data.</text>
</comment>
<gene>
    <name evidence="1" type="ORF">ACFSJ3_12985</name>
</gene>
<evidence type="ECO:0000313" key="2">
    <source>
        <dbReference type="Proteomes" id="UP001597380"/>
    </source>
</evidence>
<dbReference type="Pfam" id="PF20090">
    <property type="entry name" value="DUF6482"/>
    <property type="match status" value="1"/>
</dbReference>